<evidence type="ECO:0000313" key="1">
    <source>
        <dbReference type="EMBL" id="KAF3949165.1"/>
    </source>
</evidence>
<dbReference type="OrthoDB" id="1936669at2759"/>
<dbReference type="Pfam" id="PF05553">
    <property type="entry name" value="DUF761"/>
    <property type="match status" value="1"/>
</dbReference>
<dbReference type="Proteomes" id="UP000737018">
    <property type="component" value="Unassembled WGS sequence"/>
</dbReference>
<comment type="caution">
    <text evidence="1">The sequence shown here is derived from an EMBL/GenBank/DDBJ whole genome shotgun (WGS) entry which is preliminary data.</text>
</comment>
<gene>
    <name evidence="1" type="ORF">CMV_024933</name>
</gene>
<reference evidence="1" key="1">
    <citation type="submission" date="2020-03" db="EMBL/GenBank/DDBJ databases">
        <title>Castanea mollissima Vanexum genome sequencing.</title>
        <authorList>
            <person name="Staton M."/>
        </authorList>
    </citation>
    <scope>NUCLEOTIDE SEQUENCE</scope>
    <source>
        <tissue evidence="1">Leaf</tissue>
    </source>
</reference>
<keyword evidence="2" id="KW-1185">Reference proteome</keyword>
<dbReference type="PANTHER" id="PTHR33265">
    <property type="entry name" value="AVR9/CF-9 RAPIDLY ELICITED PROTEIN-RELATED"/>
    <property type="match status" value="1"/>
</dbReference>
<evidence type="ECO:0000313" key="2">
    <source>
        <dbReference type="Proteomes" id="UP000737018"/>
    </source>
</evidence>
<dbReference type="InterPro" id="IPR008480">
    <property type="entry name" value="DUF761_pln"/>
</dbReference>
<dbReference type="PANTHER" id="PTHR33265:SF10">
    <property type="entry name" value="OS01G0133200 PROTEIN"/>
    <property type="match status" value="1"/>
</dbReference>
<accession>A0A8J4VBZ4</accession>
<protein>
    <recommendedName>
        <fullName evidence="3">Cotton fiber protein</fullName>
    </recommendedName>
</protein>
<proteinExistence type="predicted"/>
<organism evidence="1 2">
    <name type="scientific">Castanea mollissima</name>
    <name type="common">Chinese chestnut</name>
    <dbReference type="NCBI Taxonomy" id="60419"/>
    <lineage>
        <taxon>Eukaryota</taxon>
        <taxon>Viridiplantae</taxon>
        <taxon>Streptophyta</taxon>
        <taxon>Embryophyta</taxon>
        <taxon>Tracheophyta</taxon>
        <taxon>Spermatophyta</taxon>
        <taxon>Magnoliopsida</taxon>
        <taxon>eudicotyledons</taxon>
        <taxon>Gunneridae</taxon>
        <taxon>Pentapetalae</taxon>
        <taxon>rosids</taxon>
        <taxon>fabids</taxon>
        <taxon>Fagales</taxon>
        <taxon>Fagaceae</taxon>
        <taxon>Castanea</taxon>
    </lineage>
</organism>
<evidence type="ECO:0008006" key="3">
    <source>
        <dbReference type="Google" id="ProtNLM"/>
    </source>
</evidence>
<name>A0A8J4VBZ4_9ROSI</name>
<sequence>MPRKRLPILQKVSNLLKISIFIAKMRKPIIPKLISLKKARRLKRFKHYNYGFLQDYQFSSSSTPLIHYHHRNHFKNRRLRDIYSMFLLCTCLGSFRDADCTLEALPAFPAFEDTIAARQFFEPSDPVDEEDSVDQRAERFIQRFYEEIRMQRQESI</sequence>
<dbReference type="AlphaFoldDB" id="A0A8J4VBZ4"/>
<dbReference type="EMBL" id="JRKL02006282">
    <property type="protein sequence ID" value="KAF3949165.1"/>
    <property type="molecule type" value="Genomic_DNA"/>
</dbReference>